<dbReference type="EMBL" id="MKKU01000786">
    <property type="protein sequence ID" value="RNF02158.1"/>
    <property type="molecule type" value="Genomic_DNA"/>
</dbReference>
<dbReference type="AlphaFoldDB" id="A0A3R7MA26"/>
<dbReference type="RefSeq" id="XP_029224602.1">
    <property type="nucleotide sequence ID" value="XM_029375341.1"/>
</dbReference>
<comment type="caution">
    <text evidence="1">The sequence shown here is derived from an EMBL/GenBank/DDBJ whole genome shotgun (WGS) entry which is preliminary data.</text>
</comment>
<dbReference type="OrthoDB" id="277731at2759"/>
<gene>
    <name evidence="1" type="ORF">Tco025E_08494</name>
</gene>
<reference evidence="1 2" key="1">
    <citation type="journal article" date="2018" name="BMC Genomics">
        <title>Genomic comparison of Trypanosoma conorhini and Trypanosoma rangeli to Trypanosoma cruzi strains of high and low virulence.</title>
        <authorList>
            <person name="Bradwell K.R."/>
            <person name="Koparde V.N."/>
            <person name="Matveyev A.V."/>
            <person name="Serrano M.G."/>
            <person name="Alves J.M."/>
            <person name="Parikh H."/>
            <person name="Huang B."/>
            <person name="Lee V."/>
            <person name="Espinosa-Alvarez O."/>
            <person name="Ortiz P.A."/>
            <person name="Costa-Martins A.G."/>
            <person name="Teixeira M.M."/>
            <person name="Buck G.A."/>
        </authorList>
    </citation>
    <scope>NUCLEOTIDE SEQUENCE [LARGE SCALE GENOMIC DNA]</scope>
    <source>
        <strain evidence="1 2">025E</strain>
    </source>
</reference>
<evidence type="ECO:0000313" key="1">
    <source>
        <dbReference type="EMBL" id="RNF02158.1"/>
    </source>
</evidence>
<protein>
    <submittedName>
        <fullName evidence="1">Uncharacterized protein</fullName>
    </submittedName>
</protein>
<dbReference type="Proteomes" id="UP000284403">
    <property type="component" value="Unassembled WGS sequence"/>
</dbReference>
<feature type="non-terminal residue" evidence="1">
    <location>
        <position position="110"/>
    </location>
</feature>
<organism evidence="1 2">
    <name type="scientific">Trypanosoma conorhini</name>
    <dbReference type="NCBI Taxonomy" id="83891"/>
    <lineage>
        <taxon>Eukaryota</taxon>
        <taxon>Discoba</taxon>
        <taxon>Euglenozoa</taxon>
        <taxon>Kinetoplastea</taxon>
        <taxon>Metakinetoplastina</taxon>
        <taxon>Trypanosomatida</taxon>
        <taxon>Trypanosomatidae</taxon>
        <taxon>Trypanosoma</taxon>
    </lineage>
</organism>
<proteinExistence type="predicted"/>
<dbReference type="GeneID" id="40322105"/>
<accession>A0A3R7MA26</accession>
<sequence>MGGRLRGARSAVWLRRPLNSAPDVRTCSVKRGGGPLACGSGVRYQDTERGPAELLLCVLKTSGRRVAGVFTASPSLLLSALETGPTRVTDGVLRRIWSLIAGPLRRGACA</sequence>
<keyword evidence="2" id="KW-1185">Reference proteome</keyword>
<name>A0A3R7MA26_9TRYP</name>
<evidence type="ECO:0000313" key="2">
    <source>
        <dbReference type="Proteomes" id="UP000284403"/>
    </source>
</evidence>